<dbReference type="CDD" id="cd06454">
    <property type="entry name" value="KBL_like"/>
    <property type="match status" value="1"/>
</dbReference>
<organism evidence="7 8">
    <name type="scientific">Litchfieldella qijiaojingensis</name>
    <dbReference type="NCBI Taxonomy" id="980347"/>
    <lineage>
        <taxon>Bacteria</taxon>
        <taxon>Pseudomonadati</taxon>
        <taxon>Pseudomonadota</taxon>
        <taxon>Gammaproteobacteria</taxon>
        <taxon>Oceanospirillales</taxon>
        <taxon>Halomonadaceae</taxon>
        <taxon>Litchfieldella</taxon>
    </lineage>
</organism>
<dbReference type="NCBIfam" id="NF005394">
    <property type="entry name" value="PRK06939.1"/>
    <property type="match status" value="1"/>
</dbReference>
<feature type="modified residue" description="N6-(pyridoxal phosphate)lysine" evidence="5">
    <location>
        <position position="244"/>
    </location>
</feature>
<dbReference type="HAMAP" id="MF_00985">
    <property type="entry name" value="2am3keto_CoA_ligase"/>
    <property type="match status" value="1"/>
</dbReference>
<feature type="domain" description="Aminotransferase class I/classII large" evidence="6">
    <location>
        <begin position="43"/>
        <end position="386"/>
    </location>
</feature>
<sequence length="400" mass="43569">MYGAFQQHLRDELEAIENAGLFKRERELATPQGAHVGVARDGEVLNLCANNYLGLAQHPAVKAAARAGLEEWGYGLASVRFICGTQTLHKQLEARLSEFLGTEDTILYPSCFDANGGLFETLLGPEDAVISDELNHASIIDGVRLCKANRYRYRNSDMADLEAQLQAADKAGARFKLITTDGVFSMDGYIAKLDEICDLAERYHALVHVDDCHATGFLGEGGRGTHEYRNCLDRVDILTGTLGKALGGASGGYTSGRREIVALLRQRSRPYLFSNTVAPPVVAGALKAIELAGESSELRDRLKENTAFFRQGLEVLGFELLPGEHPIVPVMLHDAALAVRFAEAMLEEGVYVIAFSYPVVPKGKARIRTQVSAALTRDDLEFALAAFGRVKERLGLSGDI</sequence>
<comment type="similarity">
    <text evidence="1 5">Belongs to the class-II pyridoxal-phosphate-dependent aminotransferase family.</text>
</comment>
<evidence type="ECO:0000256" key="4">
    <source>
        <dbReference type="ARBA" id="ARBA00023315"/>
    </source>
</evidence>
<comment type="catalytic activity">
    <reaction evidence="5">
        <text>glycine + acetyl-CoA = (2S)-2-amino-3-oxobutanoate + CoA</text>
        <dbReference type="Rhea" id="RHEA:20736"/>
        <dbReference type="ChEBI" id="CHEBI:57287"/>
        <dbReference type="ChEBI" id="CHEBI:57288"/>
        <dbReference type="ChEBI" id="CHEBI:57305"/>
        <dbReference type="ChEBI" id="CHEBI:78948"/>
        <dbReference type="EC" id="2.3.1.29"/>
    </reaction>
</comment>
<dbReference type="SUPFAM" id="SSF53383">
    <property type="entry name" value="PLP-dependent transferases"/>
    <property type="match status" value="1"/>
</dbReference>
<feature type="binding site" evidence="5">
    <location>
        <position position="136"/>
    </location>
    <ligand>
        <name>substrate</name>
    </ligand>
</feature>
<evidence type="ECO:0000313" key="7">
    <source>
        <dbReference type="EMBL" id="GGY01941.1"/>
    </source>
</evidence>
<comment type="subunit">
    <text evidence="5">Homodimer.</text>
</comment>
<dbReference type="GO" id="GO:0016874">
    <property type="term" value="F:ligase activity"/>
    <property type="evidence" value="ECO:0007669"/>
    <property type="project" value="UniProtKB-KW"/>
</dbReference>
<dbReference type="NCBIfam" id="TIGR01822">
    <property type="entry name" value="2am3keto_CoA"/>
    <property type="match status" value="1"/>
</dbReference>
<keyword evidence="2 5" id="KW-0808">Transferase</keyword>
<keyword evidence="7" id="KW-0436">Ligase</keyword>
<dbReference type="Pfam" id="PF00155">
    <property type="entry name" value="Aminotran_1_2"/>
    <property type="match status" value="1"/>
</dbReference>
<proteinExistence type="inferred from homology"/>
<keyword evidence="8" id="KW-1185">Reference proteome</keyword>
<dbReference type="EMBL" id="BMXS01000019">
    <property type="protein sequence ID" value="GGY01941.1"/>
    <property type="molecule type" value="Genomic_DNA"/>
</dbReference>
<feature type="binding site" evidence="5">
    <location>
        <position position="368"/>
    </location>
    <ligand>
        <name>substrate</name>
    </ligand>
</feature>
<dbReference type="InterPro" id="IPR004839">
    <property type="entry name" value="Aminotransferase_I/II_large"/>
</dbReference>
<feature type="binding site" evidence="5">
    <location>
        <begin position="274"/>
        <end position="275"/>
    </location>
    <ligand>
        <name>pyridoxal 5'-phosphate</name>
        <dbReference type="ChEBI" id="CHEBI:597326"/>
        <note>ligand shared between dimeric partners</note>
    </ligand>
</feature>
<dbReference type="Proteomes" id="UP000653056">
    <property type="component" value="Unassembled WGS sequence"/>
</dbReference>
<dbReference type="RefSeq" id="WP_189471020.1">
    <property type="nucleotide sequence ID" value="NZ_BMXS01000019.1"/>
</dbReference>
<dbReference type="InterPro" id="IPR015421">
    <property type="entry name" value="PyrdxlP-dep_Trfase_major"/>
</dbReference>
<dbReference type="InterPro" id="IPR050087">
    <property type="entry name" value="AON_synthase_class-II"/>
</dbReference>
<dbReference type="InterPro" id="IPR001917">
    <property type="entry name" value="Aminotrans_II_pyridoxalP_BS"/>
</dbReference>
<protein>
    <recommendedName>
        <fullName evidence="5">2-amino-3-ketobutyrate coenzyme A ligase</fullName>
        <shortName evidence="5">AKB ligase</shortName>
        <ecNumber evidence="5">2.3.1.29</ecNumber>
    </recommendedName>
    <alternativeName>
        <fullName evidence="5">Glycine acetyltransferase</fullName>
    </alternativeName>
</protein>
<keyword evidence="4 5" id="KW-0012">Acyltransferase</keyword>
<dbReference type="Gene3D" id="3.40.640.10">
    <property type="entry name" value="Type I PLP-dependent aspartate aminotransferase-like (Major domain)"/>
    <property type="match status" value="1"/>
</dbReference>
<feature type="binding site" description="in other chain" evidence="5">
    <location>
        <begin position="111"/>
        <end position="112"/>
    </location>
    <ligand>
        <name>pyridoxal 5'-phosphate</name>
        <dbReference type="ChEBI" id="CHEBI:597326"/>
        <note>ligand shared between dimeric partners</note>
    </ligand>
</feature>
<evidence type="ECO:0000256" key="2">
    <source>
        <dbReference type="ARBA" id="ARBA00022679"/>
    </source>
</evidence>
<evidence type="ECO:0000259" key="6">
    <source>
        <dbReference type="Pfam" id="PF00155"/>
    </source>
</evidence>
<dbReference type="InterPro" id="IPR015424">
    <property type="entry name" value="PyrdxlP-dep_Trfase"/>
</dbReference>
<dbReference type="Gene3D" id="3.90.1150.10">
    <property type="entry name" value="Aspartate Aminotransferase, domain 1"/>
    <property type="match status" value="1"/>
</dbReference>
<dbReference type="InterPro" id="IPR011282">
    <property type="entry name" value="2am3keto_CoA_ligase"/>
</dbReference>
<dbReference type="PROSITE" id="PS00599">
    <property type="entry name" value="AA_TRANSFER_CLASS_2"/>
    <property type="match status" value="1"/>
</dbReference>
<dbReference type="PANTHER" id="PTHR13693">
    <property type="entry name" value="CLASS II AMINOTRANSFERASE/8-AMINO-7-OXONONANOATE SYNTHASE"/>
    <property type="match status" value="1"/>
</dbReference>
<feature type="binding site" description="in other chain" evidence="5">
    <location>
        <begin position="241"/>
        <end position="244"/>
    </location>
    <ligand>
        <name>pyridoxal 5'-phosphate</name>
        <dbReference type="ChEBI" id="CHEBI:597326"/>
        <note>ligand shared between dimeric partners</note>
    </ligand>
</feature>
<keyword evidence="3 5" id="KW-0663">Pyridoxal phosphate</keyword>
<evidence type="ECO:0000256" key="1">
    <source>
        <dbReference type="ARBA" id="ARBA00008392"/>
    </source>
</evidence>
<evidence type="ECO:0000313" key="8">
    <source>
        <dbReference type="Proteomes" id="UP000653056"/>
    </source>
</evidence>
<evidence type="ECO:0000256" key="5">
    <source>
        <dbReference type="HAMAP-Rule" id="MF_00985"/>
    </source>
</evidence>
<comment type="pathway">
    <text evidence="5">Amino-acid degradation; L-threonine degradation via oxydo-reductase pathway; glycine from L-threonine: step 2/2.</text>
</comment>
<feature type="binding site" description="in other chain" evidence="5">
    <location>
        <position position="185"/>
    </location>
    <ligand>
        <name>pyridoxal 5'-phosphate</name>
        <dbReference type="ChEBI" id="CHEBI:597326"/>
        <note>ligand shared between dimeric partners</note>
    </ligand>
</feature>
<dbReference type="EC" id="2.3.1.29" evidence="5"/>
<name>A0ABQ2Z523_9GAMM</name>
<comment type="caution">
    <text evidence="5">Lacks conserved residue(s) required for the propagation of feature annotation.</text>
</comment>
<dbReference type="PANTHER" id="PTHR13693:SF102">
    <property type="entry name" value="2-AMINO-3-KETOBUTYRATE COENZYME A LIGASE, MITOCHONDRIAL"/>
    <property type="match status" value="1"/>
</dbReference>
<comment type="function">
    <text evidence="5">Catalyzes the cleavage of 2-amino-3-ketobutyrate to glycine and acetyl-CoA.</text>
</comment>
<comment type="caution">
    <text evidence="7">The sequence shown here is derived from an EMBL/GenBank/DDBJ whole genome shotgun (WGS) entry which is preliminary data.</text>
</comment>
<gene>
    <name evidence="5 7" type="primary">kbl</name>
    <name evidence="7" type="ORF">GCM10007160_32370</name>
</gene>
<evidence type="ECO:0000256" key="3">
    <source>
        <dbReference type="ARBA" id="ARBA00022898"/>
    </source>
</evidence>
<reference evidence="8" key="1">
    <citation type="journal article" date="2019" name="Int. J. Syst. Evol. Microbiol.">
        <title>The Global Catalogue of Microorganisms (GCM) 10K type strain sequencing project: providing services to taxonomists for standard genome sequencing and annotation.</title>
        <authorList>
            <consortium name="The Broad Institute Genomics Platform"/>
            <consortium name="The Broad Institute Genome Sequencing Center for Infectious Disease"/>
            <person name="Wu L."/>
            <person name="Ma J."/>
        </authorList>
    </citation>
    <scope>NUCLEOTIDE SEQUENCE [LARGE SCALE GENOMIC DNA]</scope>
    <source>
        <strain evidence="8">KCTC 22228</strain>
    </source>
</reference>
<dbReference type="InterPro" id="IPR015422">
    <property type="entry name" value="PyrdxlP-dep_Trfase_small"/>
</dbReference>
<comment type="cofactor">
    <cofactor evidence="5">
        <name>pyridoxal 5'-phosphate</name>
        <dbReference type="ChEBI" id="CHEBI:597326"/>
    </cofactor>
    <text evidence="5">Binds 1 pyridoxal phosphate per subunit.</text>
</comment>
<accession>A0ABQ2Z523</accession>